<evidence type="ECO:0000313" key="1">
    <source>
        <dbReference type="EMBL" id="XAE41987.1"/>
    </source>
</evidence>
<sequence>MILASLKASPPPLLYPCAATGLVDAVQRAARQASETLTFDSAAVGRLRATRRPRHDFRLPAGHDGVIYLEIWGDDALCRPHSIGVLYAPVHREFAIVLGKGWPGADPEILPALFSVGADGVVRFRCDDAVRVSIARTAGDLVADVLRALDAVAREEGSEE</sequence>
<dbReference type="Proteomes" id="UP001449795">
    <property type="component" value="Chromosome"/>
</dbReference>
<proteinExistence type="predicted"/>
<protein>
    <submittedName>
        <fullName evidence="1">Uncharacterized protein</fullName>
    </submittedName>
</protein>
<keyword evidence="2" id="KW-1185">Reference proteome</keyword>
<evidence type="ECO:0000313" key="2">
    <source>
        <dbReference type="Proteomes" id="UP001449795"/>
    </source>
</evidence>
<gene>
    <name evidence="1" type="ORF">AAC691_17170</name>
</gene>
<reference evidence="1 2" key="1">
    <citation type="submission" date="2024-04" db="EMBL/GenBank/DDBJ databases">
        <title>Complete genome sequence of Nguyenibacter vanlangesis HBCM-1154, a strain capable of nitrogen fixation, IAA production, and phosphorus solubilization isolated from sugarcane soil.</title>
        <authorList>
            <person name="MY HANH P."/>
        </authorList>
    </citation>
    <scope>NUCLEOTIDE SEQUENCE [LARGE SCALE GENOMIC DNA]</scope>
    <source>
        <strain evidence="1 2">HBCM 1154</strain>
    </source>
</reference>
<organism evidence="1 2">
    <name type="scientific">Nguyenibacter vanlangensis</name>
    <dbReference type="NCBI Taxonomy" id="1216886"/>
    <lineage>
        <taxon>Bacteria</taxon>
        <taxon>Pseudomonadati</taxon>
        <taxon>Pseudomonadota</taxon>
        <taxon>Alphaproteobacteria</taxon>
        <taxon>Acetobacterales</taxon>
        <taxon>Acetobacteraceae</taxon>
        <taxon>Nguyenibacter</taxon>
    </lineage>
</organism>
<dbReference type="EMBL" id="CP152276">
    <property type="protein sequence ID" value="XAE41987.1"/>
    <property type="molecule type" value="Genomic_DNA"/>
</dbReference>
<accession>A0ABZ3D2J3</accession>
<name>A0ABZ3D2J3_9PROT</name>
<dbReference type="RefSeq" id="WP_342627804.1">
    <property type="nucleotide sequence ID" value="NZ_CP152276.1"/>
</dbReference>